<dbReference type="KEGG" id="pic:PICST_32842"/>
<dbReference type="HOGENOM" id="CLU_459341_0_0_1"/>
<protein>
    <submittedName>
        <fullName evidence="1">Hypothetical leucine rich repeat protein</fullName>
    </submittedName>
</protein>
<dbReference type="InterPro" id="IPR032675">
    <property type="entry name" value="LRR_dom_sf"/>
</dbReference>
<dbReference type="InParanoid" id="A3LXK1"/>
<name>A3LXK1_PICST</name>
<organism evidence="1 2">
    <name type="scientific">Scheffersomyces stipitis (strain ATCC 58785 / CBS 6054 / NBRC 10063 / NRRL Y-11545)</name>
    <name type="common">Yeast</name>
    <name type="synonym">Pichia stipitis</name>
    <dbReference type="NCBI Taxonomy" id="322104"/>
    <lineage>
        <taxon>Eukaryota</taxon>
        <taxon>Fungi</taxon>
        <taxon>Dikarya</taxon>
        <taxon>Ascomycota</taxon>
        <taxon>Saccharomycotina</taxon>
        <taxon>Pichiomycetes</taxon>
        <taxon>Debaryomycetaceae</taxon>
        <taxon>Scheffersomyces</taxon>
    </lineage>
</organism>
<gene>
    <name evidence="1" type="ORF">PICST_32842</name>
</gene>
<keyword evidence="2" id="KW-1185">Reference proteome</keyword>
<dbReference type="Proteomes" id="UP000002258">
    <property type="component" value="Chromosome 6"/>
</dbReference>
<reference evidence="1 2" key="1">
    <citation type="journal article" date="2007" name="Nat. Biotechnol.">
        <title>Genome sequence of the lignocellulose-bioconverting and xylose-fermenting yeast Pichia stipitis.</title>
        <authorList>
            <person name="Jeffries T.W."/>
            <person name="Grigoriev I.V."/>
            <person name="Grimwood J."/>
            <person name="Laplaza J.M."/>
            <person name="Aerts A."/>
            <person name="Salamov A."/>
            <person name="Schmutz J."/>
            <person name="Lindquist E."/>
            <person name="Dehal P."/>
            <person name="Shapiro H."/>
            <person name="Jin Y.S."/>
            <person name="Passoth V."/>
            <person name="Richardson P.M."/>
        </authorList>
    </citation>
    <scope>NUCLEOTIDE SEQUENCE [LARGE SCALE GENOMIC DNA]</scope>
    <source>
        <strain evidence="2">ATCC 58785 / CBS 6054 / NBRC 10063 / NRRL Y-11545</strain>
    </source>
</reference>
<dbReference type="GeneID" id="4840353"/>
<dbReference type="Gene3D" id="3.80.10.10">
    <property type="entry name" value="Ribonuclease Inhibitor"/>
    <property type="match status" value="1"/>
</dbReference>
<sequence length="594" mass="67305">MSFSIINKVKSFPAEIQCQIIDYLAFDDLESLLRIQTPFQDHVVDLLFQYIVLNDCEPNDESIQWKWHTVGMLVDLFQRYPKMTFSEILGDLTSIYELHLARPGILNRSTTVTIRCDCMEGEDAADLLKELCSHSYSINIEECSIESKSMVEAISPTLTGLGMFQERFKKGYDLSYELTELGTCSNLRQLELTEMPITSSQIRFLPRCLEKLTFELEVESFSSVHVLELPNCLIYLSMKLSQTSSSLKNVEINVECLSNLRILELKYFQIHSLSSWILPKGVVQLSVISCGIKDLSGLSNLCNLNKLVLQLNPKTEIDFTVLPSSIRRLWLYCESVPNEICQLSSYIQLNLVVTSLGSDRDFSKIKNLNSLYLNGTSWATSTNFTSLGDLKLPSQLKEISFNMFLGLQNIRDLQSGNCLSSLALNGKFGPMLVKSLLRGNVFPESLVDIRLFIELTSSDWVVDSRTYPKEYISFGAEGSQNLRFGNSLCLPNKLQRLAIVCDSLVAEGDLNLPSSIQEVHLKVFAYIQMSKLVIPEAVRRISLPEVLPKADFHSYHFPTSLTDIYVPDESYKVTLRNTNNIKWLNVYPPVAKDI</sequence>
<accession>A3LXK1</accession>
<evidence type="ECO:0000313" key="1">
    <source>
        <dbReference type="EMBL" id="ABN67475.2"/>
    </source>
</evidence>
<dbReference type="SUPFAM" id="SSF52058">
    <property type="entry name" value="L domain-like"/>
    <property type="match status" value="1"/>
</dbReference>
<dbReference type="RefSeq" id="XP_001385504.2">
    <property type="nucleotide sequence ID" value="XM_001385467.1"/>
</dbReference>
<evidence type="ECO:0000313" key="2">
    <source>
        <dbReference type="Proteomes" id="UP000002258"/>
    </source>
</evidence>
<proteinExistence type="predicted"/>
<dbReference type="EMBL" id="CP000500">
    <property type="protein sequence ID" value="ABN67475.2"/>
    <property type="molecule type" value="Genomic_DNA"/>
</dbReference>
<dbReference type="AlphaFoldDB" id="A3LXK1"/>